<sequence>MYLPSTTLLAAMLQLAALCSATPLAHPPRASSGPACTYISSVGAISCPGGCCGWALAGSTTPFCDAGGASSLAIASRPGNWLESCGALGAATRDANRNYVLTEFQQGVWHALVENDGCRFEVNIADPEDSGDPIHVAAGDVETFLGQGIEQSQGGSSGATGSTRCYGYGLQWRVVPPGN</sequence>
<proteinExistence type="predicted"/>
<evidence type="ECO:0000313" key="3">
    <source>
        <dbReference type="EMBL" id="KAH6645964.1"/>
    </source>
</evidence>
<comment type="caution">
    <text evidence="3">The sequence shown here is derived from an EMBL/GenBank/DDBJ whole genome shotgun (WGS) entry which is preliminary data.</text>
</comment>
<accession>A0A9P8U969</accession>
<feature type="domain" description="Ecp2 effector protein-like" evidence="2">
    <location>
        <begin position="81"/>
        <end position="165"/>
    </location>
</feature>
<dbReference type="Proteomes" id="UP000758603">
    <property type="component" value="Unassembled WGS sequence"/>
</dbReference>
<keyword evidence="4" id="KW-1185">Reference proteome</keyword>
<reference evidence="3" key="1">
    <citation type="journal article" date="2021" name="Nat. Commun.">
        <title>Genetic determinants of endophytism in the Arabidopsis root mycobiome.</title>
        <authorList>
            <person name="Mesny F."/>
            <person name="Miyauchi S."/>
            <person name="Thiergart T."/>
            <person name="Pickel B."/>
            <person name="Atanasova L."/>
            <person name="Karlsson M."/>
            <person name="Huettel B."/>
            <person name="Barry K.W."/>
            <person name="Haridas S."/>
            <person name="Chen C."/>
            <person name="Bauer D."/>
            <person name="Andreopoulos W."/>
            <person name="Pangilinan J."/>
            <person name="LaButti K."/>
            <person name="Riley R."/>
            <person name="Lipzen A."/>
            <person name="Clum A."/>
            <person name="Drula E."/>
            <person name="Henrissat B."/>
            <person name="Kohler A."/>
            <person name="Grigoriev I.V."/>
            <person name="Martin F.M."/>
            <person name="Hacquard S."/>
        </authorList>
    </citation>
    <scope>NUCLEOTIDE SEQUENCE</scope>
    <source>
        <strain evidence="3">MPI-SDFR-AT-0073</strain>
    </source>
</reference>
<feature type="signal peptide" evidence="1">
    <location>
        <begin position="1"/>
        <end position="21"/>
    </location>
</feature>
<feature type="chain" id="PRO_5040240985" description="Ecp2 effector protein-like domain-containing protein" evidence="1">
    <location>
        <begin position="22"/>
        <end position="179"/>
    </location>
</feature>
<dbReference type="OrthoDB" id="4730010at2759"/>
<name>A0A9P8U969_9PEZI</name>
<dbReference type="EMBL" id="JAGPXC010000010">
    <property type="protein sequence ID" value="KAH6645964.1"/>
    <property type="molecule type" value="Genomic_DNA"/>
</dbReference>
<dbReference type="InterPro" id="IPR029226">
    <property type="entry name" value="Ecp2-like"/>
</dbReference>
<gene>
    <name evidence="3" type="ORF">BKA67DRAFT_663838</name>
</gene>
<organism evidence="3 4">
    <name type="scientific">Truncatella angustata</name>
    <dbReference type="NCBI Taxonomy" id="152316"/>
    <lineage>
        <taxon>Eukaryota</taxon>
        <taxon>Fungi</taxon>
        <taxon>Dikarya</taxon>
        <taxon>Ascomycota</taxon>
        <taxon>Pezizomycotina</taxon>
        <taxon>Sordariomycetes</taxon>
        <taxon>Xylariomycetidae</taxon>
        <taxon>Amphisphaeriales</taxon>
        <taxon>Sporocadaceae</taxon>
        <taxon>Truncatella</taxon>
    </lineage>
</organism>
<keyword evidence="1" id="KW-0732">Signal</keyword>
<dbReference type="Pfam" id="PF14856">
    <property type="entry name" value="Hce2"/>
    <property type="match status" value="1"/>
</dbReference>
<dbReference type="RefSeq" id="XP_045952478.1">
    <property type="nucleotide sequence ID" value="XM_046108262.1"/>
</dbReference>
<dbReference type="AlphaFoldDB" id="A0A9P8U969"/>
<protein>
    <recommendedName>
        <fullName evidence="2">Ecp2 effector protein-like domain-containing protein</fullName>
    </recommendedName>
</protein>
<dbReference type="GeneID" id="70137153"/>
<evidence type="ECO:0000256" key="1">
    <source>
        <dbReference type="SAM" id="SignalP"/>
    </source>
</evidence>
<evidence type="ECO:0000259" key="2">
    <source>
        <dbReference type="Pfam" id="PF14856"/>
    </source>
</evidence>
<evidence type="ECO:0000313" key="4">
    <source>
        <dbReference type="Proteomes" id="UP000758603"/>
    </source>
</evidence>